<keyword evidence="3 11" id="KW-0723">Serine/threonine-protein kinase</keyword>
<comment type="catalytic activity">
    <reaction evidence="10">
        <text>L-seryl-[protein] + ATP = O-phospho-L-seryl-[protein] + ADP + H(+)</text>
        <dbReference type="Rhea" id="RHEA:17989"/>
        <dbReference type="Rhea" id="RHEA-COMP:9863"/>
        <dbReference type="Rhea" id="RHEA-COMP:11604"/>
        <dbReference type="ChEBI" id="CHEBI:15378"/>
        <dbReference type="ChEBI" id="CHEBI:29999"/>
        <dbReference type="ChEBI" id="CHEBI:30616"/>
        <dbReference type="ChEBI" id="CHEBI:83421"/>
        <dbReference type="ChEBI" id="CHEBI:456216"/>
        <dbReference type="EC" id="2.7.11.24"/>
    </reaction>
</comment>
<dbReference type="InterPro" id="IPR000719">
    <property type="entry name" value="Prot_kinase_dom"/>
</dbReference>
<dbReference type="InterPro" id="IPR003527">
    <property type="entry name" value="MAP_kinase_CS"/>
</dbReference>
<evidence type="ECO:0000256" key="8">
    <source>
        <dbReference type="ARBA" id="ARBA00022840"/>
    </source>
</evidence>
<keyword evidence="8 11" id="KW-0067">ATP-binding</keyword>
<feature type="domain" description="Protein kinase" evidence="13">
    <location>
        <begin position="27"/>
        <end position="323"/>
    </location>
</feature>
<proteinExistence type="inferred from homology"/>
<feature type="region of interest" description="Disordered" evidence="12">
    <location>
        <begin position="371"/>
        <end position="437"/>
    </location>
</feature>
<dbReference type="InterPro" id="IPR008271">
    <property type="entry name" value="Ser/Thr_kinase_AS"/>
</dbReference>
<dbReference type="GO" id="GO:0005737">
    <property type="term" value="C:cytoplasm"/>
    <property type="evidence" value="ECO:0007669"/>
    <property type="project" value="UniProtKB-SubCell"/>
</dbReference>
<comment type="subcellular location">
    <subcellularLocation>
        <location evidence="11">Cytoplasm</location>
    </subcellularLocation>
</comment>
<comment type="cofactor">
    <cofactor evidence="1 11">
        <name>Mg(2+)</name>
        <dbReference type="ChEBI" id="CHEBI:18420"/>
    </cofactor>
</comment>
<protein>
    <recommendedName>
        <fullName evidence="11">Stress-activated protein kinase JNK</fullName>
        <ecNumber evidence="11">2.7.11.24</ecNumber>
    </recommendedName>
</protein>
<keyword evidence="7 11" id="KW-0418">Kinase</keyword>
<dbReference type="InterPro" id="IPR011009">
    <property type="entry name" value="Kinase-like_dom_sf"/>
</dbReference>
<dbReference type="Gene3D" id="1.10.510.10">
    <property type="entry name" value="Transferase(Phosphotransferase) domain 1"/>
    <property type="match status" value="1"/>
</dbReference>
<dbReference type="GO" id="GO:0106310">
    <property type="term" value="F:protein serine kinase activity"/>
    <property type="evidence" value="ECO:0007669"/>
    <property type="project" value="UniProtKB-UniRule"/>
</dbReference>
<dbReference type="PRINTS" id="PR01772">
    <property type="entry name" value="JNKMAPKINASE"/>
</dbReference>
<dbReference type="AlphaFoldDB" id="A0A9X6NEQ5"/>
<dbReference type="Pfam" id="PF00069">
    <property type="entry name" value="Pkinase"/>
    <property type="match status" value="1"/>
</dbReference>
<reference evidence="15" key="1">
    <citation type="submission" date="2017-01" db="EMBL/GenBank/DDBJ databases">
        <title>Comparative genomics of anhydrobiosis in the tardigrade Hypsibius dujardini.</title>
        <authorList>
            <person name="Yoshida Y."/>
            <person name="Koutsovoulos G."/>
            <person name="Laetsch D."/>
            <person name="Stevens L."/>
            <person name="Kumar S."/>
            <person name="Horikawa D."/>
            <person name="Ishino K."/>
            <person name="Komine S."/>
            <person name="Tomita M."/>
            <person name="Blaxter M."/>
            <person name="Arakawa K."/>
        </authorList>
    </citation>
    <scope>NUCLEOTIDE SEQUENCE [LARGE SCALE GENOMIC DNA]</scope>
    <source>
        <strain evidence="15">Z151</strain>
    </source>
</reference>
<dbReference type="SUPFAM" id="SSF56112">
    <property type="entry name" value="Protein kinase-like (PK-like)"/>
    <property type="match status" value="1"/>
</dbReference>
<evidence type="ECO:0000256" key="5">
    <source>
        <dbReference type="ARBA" id="ARBA00022679"/>
    </source>
</evidence>
<evidence type="ECO:0000256" key="2">
    <source>
        <dbReference type="ARBA" id="ARBA00008832"/>
    </source>
</evidence>
<evidence type="ECO:0000259" key="13">
    <source>
        <dbReference type="PROSITE" id="PS50011"/>
    </source>
</evidence>
<dbReference type="InterPro" id="IPR050117">
    <property type="entry name" value="MAPK"/>
</dbReference>
<name>A0A9X6NEQ5_HYPEX</name>
<keyword evidence="4 11" id="KW-0597">Phosphoprotein</keyword>
<comment type="similarity">
    <text evidence="2 11">Belongs to the protein kinase superfamily. CMGC Ser/Thr protein kinase family. MAP kinase subfamily.</text>
</comment>
<evidence type="ECO:0000256" key="9">
    <source>
        <dbReference type="ARBA" id="ARBA00047592"/>
    </source>
</evidence>
<dbReference type="CDD" id="cd07850">
    <property type="entry name" value="STKc_JNK"/>
    <property type="match status" value="1"/>
</dbReference>
<gene>
    <name evidence="14" type="ORF">BV898_15875</name>
</gene>
<dbReference type="PROSITE" id="PS00108">
    <property type="entry name" value="PROTEIN_KINASE_ST"/>
    <property type="match status" value="1"/>
</dbReference>
<evidence type="ECO:0000256" key="4">
    <source>
        <dbReference type="ARBA" id="ARBA00022553"/>
    </source>
</evidence>
<evidence type="ECO:0000256" key="6">
    <source>
        <dbReference type="ARBA" id="ARBA00022741"/>
    </source>
</evidence>
<dbReference type="PANTHER" id="PTHR24055">
    <property type="entry name" value="MITOGEN-ACTIVATED PROTEIN KINASE"/>
    <property type="match status" value="1"/>
</dbReference>
<comment type="function">
    <text evidence="11">Responds to activation by environmental stress and pro-inflammatory cytokines by phosphorylating a number of transcription factors, and thus regulates transcriptional activity.</text>
</comment>
<dbReference type="PROSITE" id="PS50011">
    <property type="entry name" value="PROTEIN_KINASE_DOM"/>
    <property type="match status" value="1"/>
</dbReference>
<dbReference type="GO" id="GO:0004707">
    <property type="term" value="F:MAP kinase activity"/>
    <property type="evidence" value="ECO:0007669"/>
    <property type="project" value="UniProtKB-UniRule"/>
</dbReference>
<evidence type="ECO:0000256" key="11">
    <source>
        <dbReference type="RuleBase" id="RU368052"/>
    </source>
</evidence>
<evidence type="ECO:0000313" key="15">
    <source>
        <dbReference type="Proteomes" id="UP000192578"/>
    </source>
</evidence>
<dbReference type="PROSITE" id="PS01351">
    <property type="entry name" value="MAPK"/>
    <property type="match status" value="1"/>
</dbReference>
<feature type="compositionally biased region" description="Low complexity" evidence="12">
    <location>
        <begin position="425"/>
        <end position="437"/>
    </location>
</feature>
<dbReference type="Proteomes" id="UP000192578">
    <property type="component" value="Unassembled WGS sequence"/>
</dbReference>
<dbReference type="InterPro" id="IPR008351">
    <property type="entry name" value="MAPK_JNK"/>
</dbReference>
<sequence>MASPGKNPGQFYTIEVGDTRFCVLKRYQNLKPIGSGAQGIVCAAFDNVLQQNVAIKKLSRPFQNVTHAKRAYREFKLMNLVNHKNVIGLLNAFSPQRTFEEFCDVYLVMELMDANLCQVIQMDLDHERMSYLLYQLLCGIKHLHSAGIIHRDLKPSNIVVRSDCTLKILDFGLARSANASFMMTPYVVTRYYRAPEVILGMGYKENVDIWSVGCIFGEMIRGAVLFPGSDHIDQWNKIIEQLGTPSLEFMKRLQPSVRHYVENRPKYAGYACEKLFPDVLFPPDSQEHGKLKASQSRDLLAKMLIIDPEKRISVEDALLHPYINVWYEETEVNGPSPGPYDHIVDEREHTVEEWKRLIYDEVSIYERDFERCPTPSQLNGTGGGVQPADGASDMASRARKNAAAQQAKNGTESSDGGVSNGGGTSYSSNSSGGKSSR</sequence>
<keyword evidence="6 11" id="KW-0547">Nucleotide-binding</keyword>
<dbReference type="FunFam" id="3.30.200.20:FF:000210">
    <property type="entry name" value="Mitogen-activated protein kinase"/>
    <property type="match status" value="1"/>
</dbReference>
<dbReference type="GO" id="GO:0036477">
    <property type="term" value="C:somatodendritic compartment"/>
    <property type="evidence" value="ECO:0007669"/>
    <property type="project" value="UniProtKB-ARBA"/>
</dbReference>
<evidence type="ECO:0000256" key="1">
    <source>
        <dbReference type="ARBA" id="ARBA00001946"/>
    </source>
</evidence>
<keyword evidence="15" id="KW-1185">Reference proteome</keyword>
<evidence type="ECO:0000256" key="7">
    <source>
        <dbReference type="ARBA" id="ARBA00022777"/>
    </source>
</evidence>
<evidence type="ECO:0000313" key="14">
    <source>
        <dbReference type="EMBL" id="OWA51391.1"/>
    </source>
</evidence>
<accession>A0A9X6NEQ5</accession>
<evidence type="ECO:0000256" key="10">
    <source>
        <dbReference type="ARBA" id="ARBA00048312"/>
    </source>
</evidence>
<feature type="compositionally biased region" description="Low complexity" evidence="12">
    <location>
        <begin position="401"/>
        <end position="417"/>
    </location>
</feature>
<dbReference type="EMBL" id="MTYJ01000225">
    <property type="protein sequence ID" value="OWA51391.1"/>
    <property type="molecule type" value="Genomic_DNA"/>
</dbReference>
<comment type="caution">
    <text evidence="14">The sequence shown here is derived from an EMBL/GenBank/DDBJ whole genome shotgun (WGS) entry which is preliminary data.</text>
</comment>
<dbReference type="Gene3D" id="3.30.200.20">
    <property type="entry name" value="Phosphorylase Kinase, domain 1"/>
    <property type="match status" value="1"/>
</dbReference>
<dbReference type="GO" id="GO:0005524">
    <property type="term" value="F:ATP binding"/>
    <property type="evidence" value="ECO:0007669"/>
    <property type="project" value="UniProtKB-UniRule"/>
</dbReference>
<comment type="catalytic activity">
    <reaction evidence="9">
        <text>L-threonyl-[protein] + ATP = O-phospho-L-threonyl-[protein] + ADP + H(+)</text>
        <dbReference type="Rhea" id="RHEA:46608"/>
        <dbReference type="Rhea" id="RHEA-COMP:11060"/>
        <dbReference type="Rhea" id="RHEA-COMP:11605"/>
        <dbReference type="ChEBI" id="CHEBI:15378"/>
        <dbReference type="ChEBI" id="CHEBI:30013"/>
        <dbReference type="ChEBI" id="CHEBI:30616"/>
        <dbReference type="ChEBI" id="CHEBI:61977"/>
        <dbReference type="ChEBI" id="CHEBI:456216"/>
        <dbReference type="EC" id="2.7.11.24"/>
    </reaction>
</comment>
<evidence type="ECO:0000256" key="3">
    <source>
        <dbReference type="ARBA" id="ARBA00022527"/>
    </source>
</evidence>
<keyword evidence="11" id="KW-0460">Magnesium</keyword>
<evidence type="ECO:0000256" key="12">
    <source>
        <dbReference type="SAM" id="MobiDB-lite"/>
    </source>
</evidence>
<dbReference type="GO" id="GO:1903034">
    <property type="term" value="P:regulation of response to wounding"/>
    <property type="evidence" value="ECO:0007669"/>
    <property type="project" value="UniProtKB-ARBA"/>
</dbReference>
<dbReference type="EC" id="2.7.11.24" evidence="11"/>
<dbReference type="OrthoDB" id="192887at2759"/>
<organism evidence="14 15">
    <name type="scientific">Hypsibius exemplaris</name>
    <name type="common">Freshwater tardigrade</name>
    <dbReference type="NCBI Taxonomy" id="2072580"/>
    <lineage>
        <taxon>Eukaryota</taxon>
        <taxon>Metazoa</taxon>
        <taxon>Ecdysozoa</taxon>
        <taxon>Tardigrada</taxon>
        <taxon>Eutardigrada</taxon>
        <taxon>Parachela</taxon>
        <taxon>Hypsibioidea</taxon>
        <taxon>Hypsibiidae</taxon>
        <taxon>Hypsibius</taxon>
    </lineage>
</organism>
<dbReference type="FunFam" id="1.10.510.10:FF:000009">
    <property type="entry name" value="Mitogen-activated protein kinase"/>
    <property type="match status" value="1"/>
</dbReference>
<keyword evidence="5 11" id="KW-0808">Transferase</keyword>
<dbReference type="SMART" id="SM00220">
    <property type="entry name" value="S_TKc"/>
    <property type="match status" value="1"/>
</dbReference>